<reference evidence="1" key="1">
    <citation type="submission" date="2021-02" db="EMBL/GenBank/DDBJ databases">
        <title>Rhodobacter shimadae sp. nov., an aerobic anoxygenic phototrophic bacterium isolated from a hot spring.</title>
        <authorList>
            <person name="Muramatsu S."/>
            <person name="Haruta S."/>
            <person name="Hirose S."/>
            <person name="Hanada S."/>
        </authorList>
    </citation>
    <scope>NUCLEOTIDE SEQUENCE</scope>
    <source>
        <strain evidence="1">N10</strain>
    </source>
</reference>
<name>A0A8G0ZWL2_9RHOB</name>
<dbReference type="RefSeq" id="WP_220662260.1">
    <property type="nucleotide sequence ID" value="NZ_CP069370.1"/>
</dbReference>
<organism evidence="1 2">
    <name type="scientific">Neotabrizicola shimadae</name>
    <dbReference type="NCBI Taxonomy" id="2807096"/>
    <lineage>
        <taxon>Bacteria</taxon>
        <taxon>Pseudomonadati</taxon>
        <taxon>Pseudomonadota</taxon>
        <taxon>Alphaproteobacteria</taxon>
        <taxon>Rhodobacterales</taxon>
        <taxon>Paracoccaceae</taxon>
        <taxon>Neotabrizicola</taxon>
    </lineage>
</organism>
<gene>
    <name evidence="1" type="ORF">JO391_00410</name>
</gene>
<proteinExistence type="predicted"/>
<dbReference type="EMBL" id="CP069370">
    <property type="protein sequence ID" value="QYZ70043.1"/>
    <property type="molecule type" value="Genomic_DNA"/>
</dbReference>
<sequence>MSFGDLKRMSLADFISEFTEPSALWFFQHIPKTAGSSFSAELRSIASPYRNIHASYGDDGSMKAGSLEEALSNFCSDPELPSYRSASGHLKCELLEPLRTSIPRLRVTSILRAPENRVISDYRYQRTEMHPPHLRFREQFPTLESYIDHPMSQNTMAKFIAGRDCTAESLIRAVEEDMAFVGLLEMYPMSFGIIFQLMGHPNKFPSEHQRKTPNTADTSVDLTQDILRKIKDKNEKDVFMFDHVRSILTAHRDEWRSIVGASQKPIHISDSMAS</sequence>
<dbReference type="InterPro" id="IPR027417">
    <property type="entry name" value="P-loop_NTPase"/>
</dbReference>
<dbReference type="Proteomes" id="UP000826300">
    <property type="component" value="Chromosome"/>
</dbReference>
<evidence type="ECO:0000313" key="1">
    <source>
        <dbReference type="EMBL" id="QYZ70043.1"/>
    </source>
</evidence>
<dbReference type="KEGG" id="nsm:JO391_00410"/>
<keyword evidence="2" id="KW-1185">Reference proteome</keyword>
<evidence type="ECO:0000313" key="2">
    <source>
        <dbReference type="Proteomes" id="UP000826300"/>
    </source>
</evidence>
<protein>
    <submittedName>
        <fullName evidence="1">Sulfotransferase family 2 domain-containing protein</fullName>
    </submittedName>
</protein>
<dbReference type="Gene3D" id="3.40.50.300">
    <property type="entry name" value="P-loop containing nucleotide triphosphate hydrolases"/>
    <property type="match status" value="1"/>
</dbReference>
<accession>A0A8G0ZWL2</accession>
<dbReference type="AlphaFoldDB" id="A0A8G0ZWL2"/>